<dbReference type="Gramene" id="rna-AYBTSS11_LOCUS8820">
    <property type="protein sequence ID" value="CAJ1938843.1"/>
    <property type="gene ID" value="gene-AYBTSS11_LOCUS8820"/>
</dbReference>
<dbReference type="EMBL" id="OY731400">
    <property type="protein sequence ID" value="CAJ1938843.1"/>
    <property type="molecule type" value="Genomic_DNA"/>
</dbReference>
<gene>
    <name evidence="1" type="ORF">AYBTSS11_LOCUS8820</name>
</gene>
<dbReference type="Proteomes" id="UP001189624">
    <property type="component" value="Chromosome 3"/>
</dbReference>
<name>A0AA86VC96_9FABA</name>
<evidence type="ECO:0000313" key="2">
    <source>
        <dbReference type="Proteomes" id="UP001189624"/>
    </source>
</evidence>
<reference evidence="1" key="1">
    <citation type="submission" date="2023-10" db="EMBL/GenBank/DDBJ databases">
        <authorList>
            <person name="Domelevo Entfellner J.-B."/>
        </authorList>
    </citation>
    <scope>NUCLEOTIDE SEQUENCE</scope>
</reference>
<sequence>MTLHDPLLDQEHSKYAEGGVGGRENARMRCHEPFGAPKFIGKRNRGGRPFALGGRPSALNGYPWTAVWQGRKAVYPQREPLDGRLARVDDRLPPNGSFWTAICLKQTTVCSFFV</sequence>
<accession>A0AA86VC96</accession>
<feature type="non-terminal residue" evidence="1">
    <location>
        <position position="114"/>
    </location>
</feature>
<evidence type="ECO:0000313" key="1">
    <source>
        <dbReference type="EMBL" id="CAJ1938843.1"/>
    </source>
</evidence>
<keyword evidence="2" id="KW-1185">Reference proteome</keyword>
<protein>
    <submittedName>
        <fullName evidence="1">Uncharacterized protein</fullName>
    </submittedName>
</protein>
<dbReference type="AlphaFoldDB" id="A0AA86VC96"/>
<proteinExistence type="predicted"/>
<organism evidence="1 2">
    <name type="scientific">Sphenostylis stenocarpa</name>
    <dbReference type="NCBI Taxonomy" id="92480"/>
    <lineage>
        <taxon>Eukaryota</taxon>
        <taxon>Viridiplantae</taxon>
        <taxon>Streptophyta</taxon>
        <taxon>Embryophyta</taxon>
        <taxon>Tracheophyta</taxon>
        <taxon>Spermatophyta</taxon>
        <taxon>Magnoliopsida</taxon>
        <taxon>eudicotyledons</taxon>
        <taxon>Gunneridae</taxon>
        <taxon>Pentapetalae</taxon>
        <taxon>rosids</taxon>
        <taxon>fabids</taxon>
        <taxon>Fabales</taxon>
        <taxon>Fabaceae</taxon>
        <taxon>Papilionoideae</taxon>
        <taxon>50 kb inversion clade</taxon>
        <taxon>NPAAA clade</taxon>
        <taxon>indigoferoid/millettioid clade</taxon>
        <taxon>Phaseoleae</taxon>
        <taxon>Sphenostylis</taxon>
    </lineage>
</organism>